<sequence>MGSALAWTSLSAVAWLKTSGVVRPDGLGREGPGGLLTPRGGHRPSTTFEDAYLSEIKWRAIEGEERLLLRHAGAIPVLEPGRSTPRRGAVTFVGEFSWRVYYFVGATAAHGVASACRSYSSRPNASGSDLPSKAWSAKSRRSSTLGTWPTGRKRIESRSPAPNNS</sequence>
<feature type="region of interest" description="Disordered" evidence="1">
    <location>
        <begin position="118"/>
        <end position="165"/>
    </location>
</feature>
<evidence type="ECO:0000313" key="3">
    <source>
        <dbReference type="Proteomes" id="UP000317421"/>
    </source>
</evidence>
<evidence type="ECO:0000256" key="1">
    <source>
        <dbReference type="SAM" id="MobiDB-lite"/>
    </source>
</evidence>
<proteinExistence type="predicted"/>
<comment type="caution">
    <text evidence="2">The sequence shown here is derived from an EMBL/GenBank/DDBJ whole genome shotgun (WGS) entry which is preliminary data.</text>
</comment>
<name>A0A5C6AK27_9BACT</name>
<evidence type="ECO:0000313" key="2">
    <source>
        <dbReference type="EMBL" id="TWT99999.1"/>
    </source>
</evidence>
<dbReference type="Proteomes" id="UP000317421">
    <property type="component" value="Unassembled WGS sequence"/>
</dbReference>
<gene>
    <name evidence="2" type="ORF">Pla108_09430</name>
</gene>
<reference evidence="2 3" key="1">
    <citation type="submission" date="2019-02" db="EMBL/GenBank/DDBJ databases">
        <title>Deep-cultivation of Planctomycetes and their phenomic and genomic characterization uncovers novel biology.</title>
        <authorList>
            <person name="Wiegand S."/>
            <person name="Jogler M."/>
            <person name="Boedeker C."/>
            <person name="Pinto D."/>
            <person name="Vollmers J."/>
            <person name="Rivas-Marin E."/>
            <person name="Kohn T."/>
            <person name="Peeters S.H."/>
            <person name="Heuer A."/>
            <person name="Rast P."/>
            <person name="Oberbeckmann S."/>
            <person name="Bunk B."/>
            <person name="Jeske O."/>
            <person name="Meyerdierks A."/>
            <person name="Storesund J.E."/>
            <person name="Kallscheuer N."/>
            <person name="Luecker S."/>
            <person name="Lage O.M."/>
            <person name="Pohl T."/>
            <person name="Merkel B.J."/>
            <person name="Hornburger P."/>
            <person name="Mueller R.-W."/>
            <person name="Bruemmer F."/>
            <person name="Labrenz M."/>
            <person name="Spormann A.M."/>
            <person name="Op Den Camp H."/>
            <person name="Overmann J."/>
            <person name="Amann R."/>
            <person name="Jetten M.S.M."/>
            <person name="Mascher T."/>
            <person name="Medema M.H."/>
            <person name="Devos D.P."/>
            <person name="Kaster A.-K."/>
            <person name="Ovreas L."/>
            <person name="Rohde M."/>
            <person name="Galperin M.Y."/>
            <person name="Jogler C."/>
        </authorList>
    </citation>
    <scope>NUCLEOTIDE SEQUENCE [LARGE SCALE GENOMIC DNA]</scope>
    <source>
        <strain evidence="2 3">Pla108</strain>
    </source>
</reference>
<organism evidence="2 3">
    <name type="scientific">Botrimarina colliarenosi</name>
    <dbReference type="NCBI Taxonomy" id="2528001"/>
    <lineage>
        <taxon>Bacteria</taxon>
        <taxon>Pseudomonadati</taxon>
        <taxon>Planctomycetota</taxon>
        <taxon>Planctomycetia</taxon>
        <taxon>Pirellulales</taxon>
        <taxon>Lacipirellulaceae</taxon>
        <taxon>Botrimarina</taxon>
    </lineage>
</organism>
<accession>A0A5C6AK27</accession>
<dbReference type="EMBL" id="SJPR01000001">
    <property type="protein sequence ID" value="TWT99999.1"/>
    <property type="molecule type" value="Genomic_DNA"/>
</dbReference>
<dbReference type="AlphaFoldDB" id="A0A5C6AK27"/>
<feature type="compositionally biased region" description="Polar residues" evidence="1">
    <location>
        <begin position="118"/>
        <end position="129"/>
    </location>
</feature>
<keyword evidence="3" id="KW-1185">Reference proteome</keyword>
<protein>
    <submittedName>
        <fullName evidence="2">Uncharacterized protein</fullName>
    </submittedName>
</protein>